<dbReference type="EMBL" id="JAHTBI010000078">
    <property type="protein sequence ID" value="MBV6289284.1"/>
    <property type="molecule type" value="Genomic_DNA"/>
</dbReference>
<protein>
    <submittedName>
        <fullName evidence="1">Uncharacterized protein</fullName>
    </submittedName>
</protein>
<evidence type="ECO:0000313" key="1">
    <source>
        <dbReference type="EMBL" id="MBV6289284.1"/>
    </source>
</evidence>
<accession>A0A9Q2XN22</accession>
<dbReference type="RefSeq" id="WP_217977252.1">
    <property type="nucleotide sequence ID" value="NZ_JAHTBI010000078.1"/>
</dbReference>
<keyword evidence="2" id="KW-1185">Reference proteome</keyword>
<reference evidence="1" key="1">
    <citation type="journal article" date="2022" name="Int. J. Syst. Evol. Microbiol.">
        <title>Pseudomonas aegrilactucae sp. nov. and Pseudomonas morbosilactucae sp. nov., pathogens causing bacterial rot of lettuce in Japan.</title>
        <authorList>
            <person name="Sawada H."/>
            <person name="Fujikawa T."/>
            <person name="Satou M."/>
        </authorList>
    </citation>
    <scope>NUCLEOTIDE SEQUENCE</scope>
    <source>
        <strain evidence="1">MAFF 301350</strain>
    </source>
</reference>
<evidence type="ECO:0000313" key="2">
    <source>
        <dbReference type="Proteomes" id="UP001106592"/>
    </source>
</evidence>
<dbReference type="Proteomes" id="UP001106592">
    <property type="component" value="Unassembled WGS sequence"/>
</dbReference>
<reference evidence="1" key="2">
    <citation type="journal article" date="2023" name="Plant Pathol.">
        <title>Dismantling and reorganizing Pseudomonas marginalis sensu#lato.</title>
        <authorList>
            <person name="Sawada H."/>
            <person name="Fujikawa T."/>
            <person name="Satou M."/>
        </authorList>
    </citation>
    <scope>NUCLEOTIDE SEQUENCE</scope>
    <source>
        <strain evidence="1">MAFF 301350</strain>
    </source>
</reference>
<name>A0A9Q2XN22_9PSED</name>
<sequence>MDSANRNSLLMTAATQDLQLYAADCLDRYCQSKNICHPAIGELLSHLRSMGACENLAVWESNGACLPLNGRGDDMPQDLHESLAPEAADTLEKLVGYVVEVGLADMYGAASGLPLAFLKRVISILEEGGTGVPEFPNPSSPLQVMK</sequence>
<dbReference type="AlphaFoldDB" id="A0A9Q2XN22"/>
<organism evidence="1 2">
    <name type="scientific">Pseudomonas aegrilactucae</name>
    <dbReference type="NCBI Taxonomy" id="2854028"/>
    <lineage>
        <taxon>Bacteria</taxon>
        <taxon>Pseudomonadati</taxon>
        <taxon>Pseudomonadota</taxon>
        <taxon>Gammaproteobacteria</taxon>
        <taxon>Pseudomonadales</taxon>
        <taxon>Pseudomonadaceae</taxon>
        <taxon>Pseudomonas</taxon>
    </lineage>
</organism>
<gene>
    <name evidence="1" type="ORF">KUO17_20015</name>
</gene>
<proteinExistence type="predicted"/>
<comment type="caution">
    <text evidence="1">The sequence shown here is derived from an EMBL/GenBank/DDBJ whole genome shotgun (WGS) entry which is preliminary data.</text>
</comment>